<dbReference type="Proteomes" id="UP000001976">
    <property type="component" value="Plasmid pSymA"/>
</dbReference>
<accession>B3KLZ0</accession>
<reference evidence="3" key="2">
    <citation type="journal article" date="2001" name="Science">
        <title>The composite genome of the legume symbiont Sinorhizobium meliloti.</title>
        <authorList>
            <person name="Galibert F."/>
            <person name="Finan T.M."/>
            <person name="Long S.R."/>
            <person name="Puehler A."/>
            <person name="Abola P."/>
            <person name="Ampe F."/>
            <person name="Barloy-Hubler F."/>
            <person name="Barnett M.J."/>
            <person name="Becker A."/>
            <person name="Boistard P."/>
            <person name="Bothe G."/>
            <person name="Boutry M."/>
            <person name="Bowser L."/>
            <person name="Buhrmester J."/>
            <person name="Cadieu E."/>
            <person name="Capela D."/>
            <person name="Chain P."/>
            <person name="Cowie A."/>
            <person name="Davis R.W."/>
            <person name="Dreano S."/>
            <person name="Federspiel N.A."/>
            <person name="Fisher R.F."/>
            <person name="Gloux S."/>
            <person name="Godrie T."/>
            <person name="Goffeau A."/>
            <person name="Golding B."/>
            <person name="Gouzy J."/>
            <person name="Gurjal M."/>
            <person name="Hernandez-Lucas I."/>
            <person name="Hong A."/>
            <person name="Huizar L."/>
            <person name="Hyman R.W."/>
            <person name="Jones T."/>
            <person name="Kahn D."/>
            <person name="Kahn M.L."/>
            <person name="Kalman S."/>
            <person name="Keating D.H."/>
            <person name="Kiss E."/>
            <person name="Komp C."/>
            <person name="Lelaure V."/>
            <person name="Masuy D."/>
            <person name="Palm C."/>
            <person name="Peck M.C."/>
            <person name="Pohl T.M."/>
            <person name="Portetelle D."/>
            <person name="Purnelle B."/>
            <person name="Ramsperger U."/>
            <person name="Surzycki R."/>
            <person name="Thebault P."/>
            <person name="Vandenbol M."/>
            <person name="Vorhoelter F.J."/>
            <person name="Weidner S."/>
            <person name="Wells D.H."/>
            <person name="Wong K."/>
            <person name="Yeh K.-C."/>
            <person name="Batut J."/>
        </authorList>
    </citation>
    <scope>NUCLEOTIDE SEQUENCE [LARGE SCALE GENOMIC DNA]</scope>
    <source>
        <strain evidence="3">1021</strain>
        <plasmid evidence="3">Plasmid pSymA</plasmid>
    </source>
</reference>
<proteinExistence type="predicted"/>
<dbReference type="InterPro" id="IPR014743">
    <property type="entry name" value="Cl-channel_core"/>
</dbReference>
<dbReference type="HOGENOM" id="CLU_1165203_0_0_5"/>
<dbReference type="EMBL" id="AE006469">
    <property type="protein sequence ID" value="ACF07988.1"/>
    <property type="molecule type" value="Genomic_DNA"/>
</dbReference>
<keyword evidence="3" id="KW-1185">Reference proteome</keyword>
<feature type="compositionally biased region" description="Basic and acidic residues" evidence="1">
    <location>
        <begin position="187"/>
        <end position="199"/>
    </location>
</feature>
<evidence type="ECO:0000313" key="2">
    <source>
        <dbReference type="EMBL" id="ACF07988.1"/>
    </source>
</evidence>
<sequence>MKVGELPPNGRRARSTACLTDSYTHPSGAQPCPAAGADRTPSILKENANIASHASPIGVRKCRMNEFRSLSFAERLSKQPGNSTGYRIQMEDRISVGPCEEELTVEAFNLDIARGFRPARRPAGKLFRPYLLGPIKMAGGAEGSLFAQLSHMSSAERKTMLVAGAAAAMTAIFGRNRVRPNYRSSRKQHDMGRDKDRPYRQGRNLAGCLVVRHVRGRPDTSPYSRGSVRSAIRPGSSG</sequence>
<evidence type="ECO:0000256" key="1">
    <source>
        <dbReference type="SAM" id="MobiDB-lite"/>
    </source>
</evidence>
<dbReference type="AlphaFoldDB" id="B3KLZ0"/>
<organism evidence="2 3">
    <name type="scientific">Rhizobium meliloti (strain 1021)</name>
    <name type="common">Ensifer meliloti</name>
    <name type="synonym">Sinorhizobium meliloti</name>
    <dbReference type="NCBI Taxonomy" id="266834"/>
    <lineage>
        <taxon>Bacteria</taxon>
        <taxon>Pseudomonadati</taxon>
        <taxon>Pseudomonadota</taxon>
        <taxon>Alphaproteobacteria</taxon>
        <taxon>Hyphomicrobiales</taxon>
        <taxon>Rhizobiaceae</taxon>
        <taxon>Sinorhizobium/Ensifer group</taxon>
        <taxon>Sinorhizobium</taxon>
    </lineage>
</organism>
<reference evidence="2 3" key="1">
    <citation type="journal article" date="2001" name="Proc. Natl. Acad. Sci. U.S.A.">
        <title>Nucleotide sequence and predicted functions of the entire Sinorhizobium meliloti pSymA megaplasmid.</title>
        <authorList>
            <person name="Barnett M.J."/>
            <person name="Fisher R.F."/>
            <person name="Jones T."/>
            <person name="Komp C."/>
            <person name="Abola A.P."/>
            <person name="Barloy-Hubler F."/>
            <person name="Bowser L."/>
            <person name="Capela D."/>
            <person name="Galibert F."/>
            <person name="Gouzy J."/>
            <person name="Gurjal M."/>
            <person name="Hong A."/>
            <person name="Huizar L."/>
            <person name="Hyman R.W."/>
            <person name="Kahn D."/>
            <person name="Kahn M.L."/>
            <person name="Kalman S."/>
            <person name="Keating D.H."/>
            <person name="Palm C."/>
            <person name="Peck M.C."/>
            <person name="Surzycki R."/>
            <person name="Wells D.H."/>
            <person name="Yeh K.-C."/>
            <person name="Davis R.W."/>
            <person name="Federspiel N.A."/>
            <person name="Long S.R."/>
        </authorList>
    </citation>
    <scope>NUCLEOTIDE SEQUENCE [LARGE SCALE GENOMIC DNA]</scope>
    <source>
        <strain evidence="2 3">1021</strain>
        <plasmid evidence="3">Plasmid pSymA</plasmid>
    </source>
</reference>
<dbReference type="SUPFAM" id="SSF81340">
    <property type="entry name" value="Clc chloride channel"/>
    <property type="match status" value="1"/>
</dbReference>
<protein>
    <submittedName>
        <fullName evidence="2">Uncharacterized protein</fullName>
    </submittedName>
</protein>
<dbReference type="OrthoDB" id="9767361at2"/>
<feature type="region of interest" description="Disordered" evidence="1">
    <location>
        <begin position="216"/>
        <end position="238"/>
    </location>
</feature>
<keyword evidence="2" id="KW-0614">Plasmid</keyword>
<evidence type="ECO:0000313" key="3">
    <source>
        <dbReference type="Proteomes" id="UP000001976"/>
    </source>
</evidence>
<dbReference type="KEGG" id="sme:SMa5033"/>
<name>B3KLZ0_RHIME</name>
<geneLocation type="plasmid" evidence="2 3">
    <name>pSymA</name>
</geneLocation>
<feature type="region of interest" description="Disordered" evidence="1">
    <location>
        <begin position="178"/>
        <end position="202"/>
    </location>
</feature>
<gene>
    <name evidence="2" type="ORF">SMa5033</name>
</gene>
<dbReference type="EnsemblBacteria" id="ACF07988">
    <property type="protein sequence ID" value="ACF07988"/>
    <property type="gene ID" value="SMa5033"/>
</dbReference>